<evidence type="ECO:0000313" key="3">
    <source>
        <dbReference type="Proteomes" id="UP000076871"/>
    </source>
</evidence>
<dbReference type="Pfam" id="PF24968">
    <property type="entry name" value="DUF7770"/>
    <property type="match status" value="1"/>
</dbReference>
<dbReference type="Proteomes" id="UP000076871">
    <property type="component" value="Unassembled WGS sequence"/>
</dbReference>
<dbReference type="InterPro" id="IPR056672">
    <property type="entry name" value="DUF7770"/>
</dbReference>
<dbReference type="InParanoid" id="A0A165BBS2"/>
<protein>
    <recommendedName>
        <fullName evidence="1">DUF7770 domain-containing protein</fullName>
    </recommendedName>
</protein>
<dbReference type="GeneID" id="63831026"/>
<sequence>GQNVHHWRFYLHIEDRSVLIDIVPGGDGRTGVLMVVSKPYARTRAKVALQFDVTPSPGTSVQQYIDFIIKHNLDKYKYDVDGNGCRW</sequence>
<name>A0A165BBS2_9APHY</name>
<dbReference type="OrthoDB" id="3527137at2759"/>
<gene>
    <name evidence="2" type="ORF">LAESUDRAFT_800851</name>
</gene>
<dbReference type="RefSeq" id="XP_040758431.1">
    <property type="nucleotide sequence ID" value="XM_040913998.1"/>
</dbReference>
<evidence type="ECO:0000313" key="2">
    <source>
        <dbReference type="EMBL" id="KZT00691.1"/>
    </source>
</evidence>
<reference evidence="2 3" key="1">
    <citation type="journal article" date="2016" name="Mol. Biol. Evol.">
        <title>Comparative Genomics of Early-Diverging Mushroom-Forming Fungi Provides Insights into the Origins of Lignocellulose Decay Capabilities.</title>
        <authorList>
            <person name="Nagy L.G."/>
            <person name="Riley R."/>
            <person name="Tritt A."/>
            <person name="Adam C."/>
            <person name="Daum C."/>
            <person name="Floudas D."/>
            <person name="Sun H."/>
            <person name="Yadav J.S."/>
            <person name="Pangilinan J."/>
            <person name="Larsson K.H."/>
            <person name="Matsuura K."/>
            <person name="Barry K."/>
            <person name="Labutti K."/>
            <person name="Kuo R."/>
            <person name="Ohm R.A."/>
            <person name="Bhattacharya S.S."/>
            <person name="Shirouzu T."/>
            <person name="Yoshinaga Y."/>
            <person name="Martin F.M."/>
            <person name="Grigoriev I.V."/>
            <person name="Hibbett D.S."/>
        </authorList>
    </citation>
    <scope>NUCLEOTIDE SEQUENCE [LARGE SCALE GENOMIC DNA]</scope>
    <source>
        <strain evidence="2 3">93-53</strain>
    </source>
</reference>
<keyword evidence="3" id="KW-1185">Reference proteome</keyword>
<feature type="non-terminal residue" evidence="2">
    <location>
        <position position="1"/>
    </location>
</feature>
<organism evidence="2 3">
    <name type="scientific">Laetiporus sulphureus 93-53</name>
    <dbReference type="NCBI Taxonomy" id="1314785"/>
    <lineage>
        <taxon>Eukaryota</taxon>
        <taxon>Fungi</taxon>
        <taxon>Dikarya</taxon>
        <taxon>Basidiomycota</taxon>
        <taxon>Agaricomycotina</taxon>
        <taxon>Agaricomycetes</taxon>
        <taxon>Polyporales</taxon>
        <taxon>Laetiporus</taxon>
    </lineage>
</organism>
<accession>A0A165BBS2</accession>
<proteinExistence type="predicted"/>
<evidence type="ECO:0000259" key="1">
    <source>
        <dbReference type="Pfam" id="PF24968"/>
    </source>
</evidence>
<dbReference type="AlphaFoldDB" id="A0A165BBS2"/>
<feature type="domain" description="DUF7770" evidence="1">
    <location>
        <begin position="5"/>
        <end position="87"/>
    </location>
</feature>
<dbReference type="EMBL" id="KV427679">
    <property type="protein sequence ID" value="KZT00691.1"/>
    <property type="molecule type" value="Genomic_DNA"/>
</dbReference>